<accession>A0A6V8H9L2</accession>
<feature type="binding site" evidence="6">
    <location>
        <position position="409"/>
    </location>
    <ligand>
        <name>Zn(2+)</name>
        <dbReference type="ChEBI" id="CHEBI:29105"/>
    </ligand>
</feature>
<evidence type="ECO:0000256" key="3">
    <source>
        <dbReference type="ARBA" id="ARBA00022692"/>
    </source>
</evidence>
<feature type="transmembrane region" description="Helical" evidence="8">
    <location>
        <begin position="238"/>
        <end position="258"/>
    </location>
</feature>
<gene>
    <name evidence="9" type="ORF">TCE0_033f08498</name>
</gene>
<feature type="transmembrane region" description="Helical" evidence="8">
    <location>
        <begin position="336"/>
        <end position="358"/>
    </location>
</feature>
<dbReference type="PANTHER" id="PTHR20855:SF52">
    <property type="entry name" value="ADIPONECTIN RECEPTOR PROTEIN"/>
    <property type="match status" value="1"/>
</dbReference>
<comment type="caution">
    <text evidence="9">The sequence shown here is derived from an EMBL/GenBank/DDBJ whole genome shotgun (WGS) entry which is preliminary data.</text>
</comment>
<keyword evidence="4 8" id="KW-1133">Transmembrane helix</keyword>
<evidence type="ECO:0000313" key="9">
    <source>
        <dbReference type="EMBL" id="GAM38057.1"/>
    </source>
</evidence>
<dbReference type="InterPro" id="IPR004254">
    <property type="entry name" value="AdipoR/HlyIII-related"/>
</dbReference>
<comment type="similarity">
    <text evidence="2">Belongs to the ADIPOR family.</text>
</comment>
<dbReference type="GO" id="GO:0046872">
    <property type="term" value="F:metal ion binding"/>
    <property type="evidence" value="ECO:0007669"/>
    <property type="project" value="UniProtKB-KW"/>
</dbReference>
<evidence type="ECO:0000256" key="8">
    <source>
        <dbReference type="SAM" id="Phobius"/>
    </source>
</evidence>
<keyword evidence="6" id="KW-0862">Zinc</keyword>
<evidence type="ECO:0000256" key="2">
    <source>
        <dbReference type="ARBA" id="ARBA00007018"/>
    </source>
</evidence>
<evidence type="ECO:0000313" key="10">
    <source>
        <dbReference type="Proteomes" id="UP000053095"/>
    </source>
</evidence>
<feature type="region of interest" description="Disordered" evidence="7">
    <location>
        <begin position="87"/>
        <end position="142"/>
    </location>
</feature>
<feature type="transmembrane region" description="Helical" evidence="8">
    <location>
        <begin position="370"/>
        <end position="387"/>
    </location>
</feature>
<dbReference type="PANTHER" id="PTHR20855">
    <property type="entry name" value="ADIPOR/PROGESTIN RECEPTOR-RELATED"/>
    <property type="match status" value="1"/>
</dbReference>
<keyword evidence="5 8" id="KW-0472">Membrane</keyword>
<comment type="subcellular location">
    <subcellularLocation>
        <location evidence="1">Membrane</location>
        <topology evidence="1">Multi-pass membrane protein</topology>
    </subcellularLocation>
</comment>
<dbReference type="GO" id="GO:0006882">
    <property type="term" value="P:intracellular zinc ion homeostasis"/>
    <property type="evidence" value="ECO:0007669"/>
    <property type="project" value="TreeGrafter"/>
</dbReference>
<feature type="transmembrane region" description="Helical" evidence="8">
    <location>
        <begin position="278"/>
        <end position="298"/>
    </location>
</feature>
<organism evidence="9 10">
    <name type="scientific">Talaromyces pinophilus</name>
    <name type="common">Penicillium pinophilum</name>
    <dbReference type="NCBI Taxonomy" id="128442"/>
    <lineage>
        <taxon>Eukaryota</taxon>
        <taxon>Fungi</taxon>
        <taxon>Dikarya</taxon>
        <taxon>Ascomycota</taxon>
        <taxon>Pezizomycotina</taxon>
        <taxon>Eurotiomycetes</taxon>
        <taxon>Eurotiomycetidae</taxon>
        <taxon>Eurotiales</taxon>
        <taxon>Trichocomaceae</taxon>
        <taxon>Talaromyces</taxon>
        <taxon>Talaromyces sect. Talaromyces</taxon>
    </lineage>
</organism>
<proteinExistence type="inferred from homology"/>
<keyword evidence="3 8" id="KW-0812">Transmembrane</keyword>
<evidence type="ECO:0000256" key="7">
    <source>
        <dbReference type="SAM" id="MobiDB-lite"/>
    </source>
</evidence>
<keyword evidence="6" id="KW-0479">Metal-binding</keyword>
<feature type="binding site" evidence="6">
    <location>
        <position position="405"/>
    </location>
    <ligand>
        <name>Zn(2+)</name>
        <dbReference type="ChEBI" id="CHEBI:29105"/>
    </ligand>
</feature>
<feature type="compositionally biased region" description="Low complexity" evidence="7">
    <location>
        <begin position="114"/>
        <end position="125"/>
    </location>
</feature>
<sequence length="437" mass="49825">MDEDDSHGLLKSVLRFFARKRPESMMPMNFNVGDIDPERLAKTVRTIEDYVQFDSGRESDSLAVLPILPTYAKALWIQDYIRRERKKRAQCKKTKQMEPPSFSIPSLPVPPPTSSSDATATTPAPRLRVSSPLVSQERGNDSLSPRFLRSLSKAGKARKVLLSFGELPEWHQDNQYILHGYRPISGSARVSLRSWSYIHNESVNIYSHLIPAVAFLLGEWYIQIYLSRRYSNITGTDFFIFSFFLLTAVTCLGLSTTYHTLMNHSYEIEQLWLRLDLIGIVVLTLGDFVSGIYMVFWCEPLQRKIYWSMIGILGLLTIFIMVSPRFQGPKFRAFRALTFVATGLSGFAPLIHGVKMFGFSQMMKQSGMPYYLIEGGFLLIGALIYGTKFPESRYPGRFDIYGSSHQLFHILVVFAAVTQLIGILNAFDYNHLNRKCL</sequence>
<dbReference type="GO" id="GO:0038023">
    <property type="term" value="F:signaling receptor activity"/>
    <property type="evidence" value="ECO:0007669"/>
    <property type="project" value="TreeGrafter"/>
</dbReference>
<feature type="transmembrane region" description="Helical" evidence="8">
    <location>
        <begin position="205"/>
        <end position="226"/>
    </location>
</feature>
<feature type="transmembrane region" description="Helical" evidence="8">
    <location>
        <begin position="305"/>
        <end position="324"/>
    </location>
</feature>
<dbReference type="Pfam" id="PF03006">
    <property type="entry name" value="HlyIII"/>
    <property type="match status" value="1"/>
</dbReference>
<feature type="transmembrane region" description="Helical" evidence="8">
    <location>
        <begin position="407"/>
        <end position="427"/>
    </location>
</feature>
<evidence type="ECO:0000256" key="6">
    <source>
        <dbReference type="PIRSR" id="PIRSR604254-1"/>
    </source>
</evidence>
<reference evidence="10" key="1">
    <citation type="journal article" date="2015" name="Genome Announc.">
        <title>Draft genome sequence of Talaromyces cellulolyticus strain Y-94, a source of lignocellulosic biomass-degrading enzymes.</title>
        <authorList>
            <person name="Fujii T."/>
            <person name="Koike H."/>
            <person name="Sawayama S."/>
            <person name="Yano S."/>
            <person name="Inoue H."/>
        </authorList>
    </citation>
    <scope>NUCLEOTIDE SEQUENCE [LARGE SCALE GENOMIC DNA]</scope>
    <source>
        <strain evidence="10">Y-94</strain>
    </source>
</reference>
<dbReference type="Proteomes" id="UP000053095">
    <property type="component" value="Unassembled WGS sequence"/>
</dbReference>
<feature type="binding site" evidence="6">
    <location>
        <position position="259"/>
    </location>
    <ligand>
        <name>Zn(2+)</name>
        <dbReference type="ChEBI" id="CHEBI:29105"/>
    </ligand>
</feature>
<dbReference type="AlphaFoldDB" id="A0A6V8H9L2"/>
<evidence type="ECO:0000256" key="4">
    <source>
        <dbReference type="ARBA" id="ARBA00022989"/>
    </source>
</evidence>
<dbReference type="EMBL" id="DF933829">
    <property type="protein sequence ID" value="GAM38057.1"/>
    <property type="molecule type" value="Genomic_DNA"/>
</dbReference>
<keyword evidence="10" id="KW-1185">Reference proteome</keyword>
<dbReference type="GO" id="GO:0016020">
    <property type="term" value="C:membrane"/>
    <property type="evidence" value="ECO:0007669"/>
    <property type="project" value="UniProtKB-SubCell"/>
</dbReference>
<evidence type="ECO:0000256" key="1">
    <source>
        <dbReference type="ARBA" id="ARBA00004141"/>
    </source>
</evidence>
<protein>
    <submittedName>
        <fullName evidence="9">Uncharacterized protein</fullName>
    </submittedName>
</protein>
<name>A0A6V8H9L2_TALPI</name>
<evidence type="ECO:0000256" key="5">
    <source>
        <dbReference type="ARBA" id="ARBA00023136"/>
    </source>
</evidence>